<evidence type="ECO:0000313" key="3">
    <source>
        <dbReference type="EMBL" id="KAE9089402.1"/>
    </source>
</evidence>
<sequence>MTSLTVREAFNGSMNSKNSPAVRSIRILPQQPSNSLGGKCPVVANHGVSAVKPDSFFEAFGSIGILLLLGAGVSVCWTAWLTILSIAPNDTANYLMDTADLDDGYFWLIADPEPELMSVNTFVLVGLAVSYIHVMLKMTVLRNSSFRIAPVGPRREEVSVSPIWAARLPHIGDYLQQAASFWLELTGFDMTFAVGCPIFLLGYSYTMFNLDRGIARLNLRVYPPGSFQRQARMQADPIATTLFRFCFDSMRTLTWSSLLIRLVMNISFSYRLTRLVEVIYQRRKNTQTTSSKVAKLKAQRDVPRWVGVVFLTASAFALAYTGKAIAESQNSCNAHPQCVAFAYRWDQQDACPCLALVDVDKAPKTYEEWIHPIDVSEIVRTLALSGDLQVLQLTNRQMTLWPEELQRCTNLVYLSLCYTGVEIIPDWFKVFHKLEFFDIEGKFGDTNVVKMPSDAFSRLNSLTFLHFGYLPLLLELPSFKGLSNLKSMSLAILLSISSLPELKPLVKLQRLELVAMYSLQRLPDLTSNQHLKHLFLVNAPLCCNGFLSKCNQSHPACNGPTCLPSSDHISDANLAIFTTQPVACDPNALYFPPPQPIAKYQVDMCGGVMYRRCYDPVYQSADVEVVGICMNNFFQVISCSSSDIYAINGRQQEIIHGFGLPCDPVEEAWLGCVKP</sequence>
<reference evidence="3 4" key="1">
    <citation type="submission" date="2018-08" db="EMBL/GenBank/DDBJ databases">
        <title>Genomic investigation of the strawberry pathogen Phytophthora fragariae indicates pathogenicity is determined by transcriptional variation in three key races.</title>
        <authorList>
            <person name="Adams T.M."/>
            <person name="Armitage A.D."/>
            <person name="Sobczyk M.K."/>
            <person name="Bates H.J."/>
            <person name="Dunwell J.M."/>
            <person name="Nellist C.F."/>
            <person name="Harrison R.J."/>
        </authorList>
    </citation>
    <scope>NUCLEOTIDE SEQUENCE [LARGE SCALE GENOMIC DNA]</scope>
    <source>
        <strain evidence="3 4">NOV-5</strain>
    </source>
</reference>
<evidence type="ECO:0000313" key="4">
    <source>
        <dbReference type="Proteomes" id="UP000440732"/>
    </source>
</evidence>
<evidence type="ECO:0000256" key="1">
    <source>
        <dbReference type="SAM" id="Phobius"/>
    </source>
</evidence>
<keyword evidence="1" id="KW-0472">Membrane</keyword>
<dbReference type="InterPro" id="IPR058256">
    <property type="entry name" value="WLGC"/>
</dbReference>
<accession>A0A6A3R4U5</accession>
<dbReference type="SUPFAM" id="SSF52058">
    <property type="entry name" value="L domain-like"/>
    <property type="match status" value="1"/>
</dbReference>
<proteinExistence type="predicted"/>
<keyword evidence="1" id="KW-1133">Transmembrane helix</keyword>
<dbReference type="InterPro" id="IPR032675">
    <property type="entry name" value="LRR_dom_sf"/>
</dbReference>
<feature type="transmembrane region" description="Helical" evidence="1">
    <location>
        <begin position="65"/>
        <end position="87"/>
    </location>
</feature>
<dbReference type="AlphaFoldDB" id="A0A6A3R4U5"/>
<feature type="transmembrane region" description="Helical" evidence="1">
    <location>
        <begin position="116"/>
        <end position="136"/>
    </location>
</feature>
<evidence type="ECO:0000259" key="2">
    <source>
        <dbReference type="Pfam" id="PF26605"/>
    </source>
</evidence>
<dbReference type="Pfam" id="PF26605">
    <property type="entry name" value="WLGC"/>
    <property type="match status" value="1"/>
</dbReference>
<name>A0A6A3R4U5_9STRA</name>
<protein>
    <recommendedName>
        <fullName evidence="2">WLGC domain-containing protein</fullName>
    </recommendedName>
</protein>
<gene>
    <name evidence="3" type="ORF">PF006_g25368</name>
</gene>
<keyword evidence="1" id="KW-0812">Transmembrane</keyword>
<feature type="domain" description="WLGC" evidence="2">
    <location>
        <begin position="601"/>
        <end position="672"/>
    </location>
</feature>
<dbReference type="Gene3D" id="3.80.10.10">
    <property type="entry name" value="Ribonuclease Inhibitor"/>
    <property type="match status" value="1"/>
</dbReference>
<comment type="caution">
    <text evidence="3">The sequence shown here is derived from an EMBL/GenBank/DDBJ whole genome shotgun (WGS) entry which is preliminary data.</text>
</comment>
<dbReference type="Proteomes" id="UP000440732">
    <property type="component" value="Unassembled WGS sequence"/>
</dbReference>
<dbReference type="EMBL" id="QXGA01002968">
    <property type="protein sequence ID" value="KAE9089402.1"/>
    <property type="molecule type" value="Genomic_DNA"/>
</dbReference>
<organism evidence="3 4">
    <name type="scientific">Phytophthora fragariae</name>
    <dbReference type="NCBI Taxonomy" id="53985"/>
    <lineage>
        <taxon>Eukaryota</taxon>
        <taxon>Sar</taxon>
        <taxon>Stramenopiles</taxon>
        <taxon>Oomycota</taxon>
        <taxon>Peronosporomycetes</taxon>
        <taxon>Peronosporales</taxon>
        <taxon>Peronosporaceae</taxon>
        <taxon>Phytophthora</taxon>
    </lineage>
</organism>